<evidence type="ECO:0000256" key="1">
    <source>
        <dbReference type="SAM" id="MobiDB-lite"/>
    </source>
</evidence>
<feature type="compositionally biased region" description="Basic and acidic residues" evidence="1">
    <location>
        <begin position="42"/>
        <end position="83"/>
    </location>
</feature>
<feature type="compositionally biased region" description="Polar residues" evidence="1">
    <location>
        <begin position="26"/>
        <end position="36"/>
    </location>
</feature>
<feature type="region of interest" description="Disordered" evidence="1">
    <location>
        <begin position="1"/>
        <end position="124"/>
    </location>
</feature>
<accession>A0A645DG67</accession>
<protein>
    <submittedName>
        <fullName evidence="2">Uncharacterized protein</fullName>
    </submittedName>
</protein>
<dbReference type="AlphaFoldDB" id="A0A645DG67"/>
<reference evidence="2" key="1">
    <citation type="submission" date="2019-08" db="EMBL/GenBank/DDBJ databases">
        <authorList>
            <person name="Kucharzyk K."/>
            <person name="Murdoch R.W."/>
            <person name="Higgins S."/>
            <person name="Loffler F."/>
        </authorList>
    </citation>
    <scope>NUCLEOTIDE SEQUENCE</scope>
</reference>
<organism evidence="2">
    <name type="scientific">bioreactor metagenome</name>
    <dbReference type="NCBI Taxonomy" id="1076179"/>
    <lineage>
        <taxon>unclassified sequences</taxon>
        <taxon>metagenomes</taxon>
        <taxon>ecological metagenomes</taxon>
    </lineage>
</organism>
<proteinExistence type="predicted"/>
<feature type="region of interest" description="Disordered" evidence="1">
    <location>
        <begin position="157"/>
        <end position="198"/>
    </location>
</feature>
<evidence type="ECO:0000313" key="2">
    <source>
        <dbReference type="EMBL" id="MPM88454.1"/>
    </source>
</evidence>
<comment type="caution">
    <text evidence="2">The sequence shown here is derived from an EMBL/GenBank/DDBJ whole genome shotgun (WGS) entry which is preliminary data.</text>
</comment>
<feature type="compositionally biased region" description="Basic residues" evidence="1">
    <location>
        <begin position="114"/>
        <end position="123"/>
    </location>
</feature>
<sequence>MAQSQPAEDRRHGSGQNHLAEHARTGATQHGRSFKQTPFHRLHAEGGVDDDGKERAKEHQKDGRVGPHAEKDHRQRQPCCDRHRAQHLQRRVHKAANGGVLADDQAQRNADQRRQRKRAIHTRHGLEPVNIQRLAECVVINAAEREVPQHQAHLLGRRHQHGPGPAHGQIPCDQQHQRQHRRQQPFAHPHAQRAGLRRQHQCRILRRITLRFCGLSRNVQRRRCRC</sequence>
<dbReference type="EMBL" id="VSSQ01036071">
    <property type="protein sequence ID" value="MPM88454.1"/>
    <property type="molecule type" value="Genomic_DNA"/>
</dbReference>
<gene>
    <name evidence="2" type="ORF">SDC9_135558</name>
</gene>
<feature type="compositionally biased region" description="Basic residues" evidence="1">
    <location>
        <begin position="84"/>
        <end position="94"/>
    </location>
</feature>
<name>A0A645DG67_9ZZZZ</name>